<dbReference type="InterPro" id="IPR017293">
    <property type="entry name" value="N-acetylmuramoyl-L-ala_amidase"/>
</dbReference>
<evidence type="ECO:0000313" key="5">
    <source>
        <dbReference type="EMBL" id="SMC33858.1"/>
    </source>
</evidence>
<dbReference type="InterPro" id="IPR050695">
    <property type="entry name" value="N-acetylmuramoyl_amidase_3"/>
</dbReference>
<protein>
    <submittedName>
        <fullName evidence="5">N-acetylmuramoyl-L-alanine amidase</fullName>
    </submittedName>
</protein>
<proteinExistence type="predicted"/>
<keyword evidence="6" id="KW-1185">Reference proteome</keyword>
<evidence type="ECO:0000256" key="2">
    <source>
        <dbReference type="ARBA" id="ARBA00023316"/>
    </source>
</evidence>
<dbReference type="AlphaFoldDB" id="A0A1W1YDL4"/>
<dbReference type="GO" id="GO:0008745">
    <property type="term" value="F:N-acetylmuramoyl-L-alanine amidase activity"/>
    <property type="evidence" value="ECO:0007669"/>
    <property type="project" value="InterPro"/>
</dbReference>
<reference evidence="6" key="1">
    <citation type="submission" date="2017-04" db="EMBL/GenBank/DDBJ databases">
        <authorList>
            <person name="Varghese N."/>
            <person name="Submissions S."/>
        </authorList>
    </citation>
    <scope>NUCLEOTIDE SEQUENCE [LARGE SCALE GENOMIC DNA]</scope>
    <source>
        <strain evidence="6">DSM 21500</strain>
    </source>
</reference>
<dbReference type="RefSeq" id="WP_084098316.1">
    <property type="nucleotide sequence ID" value="NZ_FWXK01000002.1"/>
</dbReference>
<keyword evidence="3" id="KW-0472">Membrane</keyword>
<dbReference type="InterPro" id="IPR002508">
    <property type="entry name" value="MurNAc-LAA_cat"/>
</dbReference>
<dbReference type="PIRSF" id="PIRSF037846">
    <property type="entry name" value="Autolysin_YrvJ_prd"/>
    <property type="match status" value="1"/>
</dbReference>
<dbReference type="SMART" id="SM00287">
    <property type="entry name" value="SH3b"/>
    <property type="match status" value="3"/>
</dbReference>
<dbReference type="Proteomes" id="UP000243884">
    <property type="component" value="Unassembled WGS sequence"/>
</dbReference>
<keyword evidence="3" id="KW-1133">Transmembrane helix</keyword>
<dbReference type="PROSITE" id="PS51781">
    <property type="entry name" value="SH3B"/>
    <property type="match status" value="1"/>
</dbReference>
<keyword evidence="2" id="KW-0961">Cell wall biogenesis/degradation</keyword>
<dbReference type="CDD" id="cd02696">
    <property type="entry name" value="MurNAc-LAA"/>
    <property type="match status" value="1"/>
</dbReference>
<evidence type="ECO:0000259" key="4">
    <source>
        <dbReference type="PROSITE" id="PS51781"/>
    </source>
</evidence>
<dbReference type="STRING" id="371602.SAMN04487984_0568"/>
<dbReference type="InterPro" id="IPR003646">
    <property type="entry name" value="SH3-like_bac-type"/>
</dbReference>
<keyword evidence="3" id="KW-0812">Transmembrane</keyword>
<dbReference type="SUPFAM" id="SSF53187">
    <property type="entry name" value="Zn-dependent exopeptidases"/>
    <property type="match status" value="1"/>
</dbReference>
<dbReference type="Gene3D" id="3.40.630.40">
    <property type="entry name" value="Zn-dependent exopeptidases"/>
    <property type="match status" value="1"/>
</dbReference>
<dbReference type="PANTHER" id="PTHR30404:SF7">
    <property type="entry name" value="CELL WALL AMIDASE LYTH-RELATED"/>
    <property type="match status" value="1"/>
</dbReference>
<evidence type="ECO:0000256" key="3">
    <source>
        <dbReference type="SAM" id="Phobius"/>
    </source>
</evidence>
<dbReference type="OrthoDB" id="9806267at2"/>
<dbReference type="Gene3D" id="2.30.30.40">
    <property type="entry name" value="SH3 Domains"/>
    <property type="match status" value="3"/>
</dbReference>
<dbReference type="InterPro" id="IPR010466">
    <property type="entry name" value="DUF1058"/>
</dbReference>
<dbReference type="Pfam" id="PF01520">
    <property type="entry name" value="Amidase_3"/>
    <property type="match status" value="1"/>
</dbReference>
<dbReference type="GO" id="GO:0071555">
    <property type="term" value="P:cell wall organization"/>
    <property type="evidence" value="ECO:0007669"/>
    <property type="project" value="UniProtKB-KW"/>
</dbReference>
<keyword evidence="1" id="KW-0378">Hydrolase</keyword>
<evidence type="ECO:0000256" key="1">
    <source>
        <dbReference type="ARBA" id="ARBA00022801"/>
    </source>
</evidence>
<dbReference type="GO" id="GO:0009253">
    <property type="term" value="P:peptidoglycan catabolic process"/>
    <property type="evidence" value="ECO:0007669"/>
    <property type="project" value="InterPro"/>
</dbReference>
<organism evidence="5 6">
    <name type="scientific">Aerococcus suis</name>
    <dbReference type="NCBI Taxonomy" id="371602"/>
    <lineage>
        <taxon>Bacteria</taxon>
        <taxon>Bacillati</taxon>
        <taxon>Bacillota</taxon>
        <taxon>Bacilli</taxon>
        <taxon>Lactobacillales</taxon>
        <taxon>Aerococcaceae</taxon>
        <taxon>Aerococcus</taxon>
    </lineage>
</organism>
<dbReference type="Pfam" id="PF08239">
    <property type="entry name" value="SH3_3"/>
    <property type="match status" value="2"/>
</dbReference>
<dbReference type="PANTHER" id="PTHR30404">
    <property type="entry name" value="N-ACETYLMURAMOYL-L-ALANINE AMIDASE"/>
    <property type="match status" value="1"/>
</dbReference>
<evidence type="ECO:0000313" key="6">
    <source>
        <dbReference type="Proteomes" id="UP000243884"/>
    </source>
</evidence>
<accession>A0A1W1YDL4</accession>
<dbReference type="GO" id="GO:0030288">
    <property type="term" value="C:outer membrane-bounded periplasmic space"/>
    <property type="evidence" value="ECO:0007669"/>
    <property type="project" value="TreeGrafter"/>
</dbReference>
<name>A0A1W1YDL4_9LACT</name>
<dbReference type="Pfam" id="PF06347">
    <property type="entry name" value="SH3_4"/>
    <property type="match status" value="1"/>
</dbReference>
<gene>
    <name evidence="5" type="ORF">SAMN04487984_0568</name>
</gene>
<sequence length="453" mass="50193">MLKKWREEIIQHKAQYFIYLLVLIISLSIFGIGLYRVNKAAEKTLQPTVVNMRKGPGITYDIDKQIEQGTHYHVMAENGDWLQILLTDDDSSGWVPKWLIDSKEFADSSSFIATVLDDTATLYTDNTENSDVAGQVEKNDKLQIVHQIDGWVQVQTSEGTGWIAQEAIEITPGELTHSTGPTDETLKLQENLKNSGQYTVIPTTEGANIRETAETGSAVIDKTSANDILTYIGQEGAYYKVALEDGREGYLANWLAESNSQAMKEIAENVNDKDALNGKVIVIDPGHGGEDPGALSDVTQEKEVTLQTAKALKQALEDAGAEVHLTREADDTVSLADRPDMANDLQADAFISLHYDSQETVTSSGTTAYYYNDESLKLAQYIQPQMLEQLPLPSNGIRFGDFQVLRENDTPAVLLELGYMSNPSDVATFTQEEYHNNVAETVVDGLLVYFNYE</sequence>
<feature type="domain" description="SH3b" evidence="4">
    <location>
        <begin position="40"/>
        <end position="103"/>
    </location>
</feature>
<dbReference type="EMBL" id="FWXK01000002">
    <property type="protein sequence ID" value="SMC33858.1"/>
    <property type="molecule type" value="Genomic_DNA"/>
</dbReference>
<feature type="transmembrane region" description="Helical" evidence="3">
    <location>
        <begin position="16"/>
        <end position="35"/>
    </location>
</feature>
<dbReference type="SMART" id="SM00646">
    <property type="entry name" value="Ami_3"/>
    <property type="match status" value="1"/>
</dbReference>